<protein>
    <submittedName>
        <fullName evidence="2">PaaI family thioesterase</fullName>
    </submittedName>
</protein>
<dbReference type="EMBL" id="JAKKOR010000011">
    <property type="protein sequence ID" value="MCF8589745.1"/>
    <property type="molecule type" value="Genomic_DNA"/>
</dbReference>
<comment type="caution">
    <text evidence="2">The sequence shown here is derived from an EMBL/GenBank/DDBJ whole genome shotgun (WGS) entry which is preliminary data.</text>
</comment>
<feature type="domain" description="Acyl-CoA thioesterase-like N-terminal HotDog" evidence="1">
    <location>
        <begin position="207"/>
        <end position="296"/>
    </location>
</feature>
<evidence type="ECO:0000259" key="1">
    <source>
        <dbReference type="Pfam" id="PF13622"/>
    </source>
</evidence>
<dbReference type="NCBIfam" id="TIGR00369">
    <property type="entry name" value="unchar_dom_1"/>
    <property type="match status" value="1"/>
</dbReference>
<organism evidence="2 3">
    <name type="scientific">Gordonia liuliyuniae</name>
    <dbReference type="NCBI Taxonomy" id="2911517"/>
    <lineage>
        <taxon>Bacteria</taxon>
        <taxon>Bacillati</taxon>
        <taxon>Actinomycetota</taxon>
        <taxon>Actinomycetes</taxon>
        <taxon>Mycobacteriales</taxon>
        <taxon>Gordoniaceae</taxon>
        <taxon>Gordonia</taxon>
    </lineage>
</organism>
<sequence length="301" mass="31456">MSPDPTDATPTGATPADPFTAFAVGRDVGFDGAVMHQALGSRVTDHRGLIDLPALAVLFDDLGGYRFFIEDPAATSLQSRLTMAMLDRPDVDERVQATADLRMSSPGYGTTTVEITGDGGRVLCSGLARNVRVGRAASGPAELNLAVPQAPNDVPIVDALPGGPTGREVIDAIRQGAPIGPIATMLGGSISAADDDGLTYTTETAAWMGNMMGTMHGGIIGAVVAQGCSFGAQLYTGTGQRYQIVDFTVAFLRSPAVDGRRIHTRVSPVKLGRRLSVFDADLRDEDGTLLAHATADVRFDV</sequence>
<dbReference type="CDD" id="cd03443">
    <property type="entry name" value="PaaI_thioesterase"/>
    <property type="match status" value="1"/>
</dbReference>
<name>A0ABS9IW09_9ACTN</name>
<dbReference type="Pfam" id="PF13622">
    <property type="entry name" value="4HBT_3"/>
    <property type="match status" value="1"/>
</dbReference>
<dbReference type="RefSeq" id="WP_236998974.1">
    <property type="nucleotide sequence ID" value="NZ_JAKKOR010000011.1"/>
</dbReference>
<dbReference type="InterPro" id="IPR029069">
    <property type="entry name" value="HotDog_dom_sf"/>
</dbReference>
<dbReference type="InterPro" id="IPR049449">
    <property type="entry name" value="TesB_ACOT8-like_N"/>
</dbReference>
<dbReference type="InterPro" id="IPR003736">
    <property type="entry name" value="PAAI_dom"/>
</dbReference>
<evidence type="ECO:0000313" key="2">
    <source>
        <dbReference type="EMBL" id="MCF8589745.1"/>
    </source>
</evidence>
<proteinExistence type="predicted"/>
<evidence type="ECO:0000313" key="3">
    <source>
        <dbReference type="Proteomes" id="UP001200110"/>
    </source>
</evidence>
<dbReference type="SUPFAM" id="SSF54637">
    <property type="entry name" value="Thioesterase/thiol ester dehydrase-isomerase"/>
    <property type="match status" value="1"/>
</dbReference>
<keyword evidence="3" id="KW-1185">Reference proteome</keyword>
<accession>A0ABS9IW09</accession>
<dbReference type="Proteomes" id="UP001200110">
    <property type="component" value="Unassembled WGS sequence"/>
</dbReference>
<gene>
    <name evidence="2" type="ORF">L5G33_14890</name>
</gene>
<reference evidence="2 3" key="1">
    <citation type="submission" date="2022-01" db="EMBL/GenBank/DDBJ databases">
        <authorList>
            <person name="Huang Y."/>
        </authorList>
    </citation>
    <scope>NUCLEOTIDE SEQUENCE [LARGE SCALE GENOMIC DNA]</scope>
    <source>
        <strain evidence="2 3">HY366</strain>
    </source>
</reference>
<dbReference type="Gene3D" id="3.10.129.10">
    <property type="entry name" value="Hotdog Thioesterase"/>
    <property type="match status" value="1"/>
</dbReference>